<organism evidence="1">
    <name type="scientific">Poeciliopsis prolifica</name>
    <name type="common">blackstripe livebearer</name>
    <dbReference type="NCBI Taxonomy" id="188132"/>
    <lineage>
        <taxon>Eukaryota</taxon>
        <taxon>Metazoa</taxon>
        <taxon>Chordata</taxon>
        <taxon>Craniata</taxon>
        <taxon>Vertebrata</taxon>
        <taxon>Euteleostomi</taxon>
        <taxon>Actinopterygii</taxon>
        <taxon>Neopterygii</taxon>
        <taxon>Teleostei</taxon>
        <taxon>Neoteleostei</taxon>
        <taxon>Acanthomorphata</taxon>
        <taxon>Ovalentaria</taxon>
        <taxon>Atherinomorphae</taxon>
        <taxon>Cyprinodontiformes</taxon>
        <taxon>Poeciliidae</taxon>
        <taxon>Poeciliinae</taxon>
        <taxon>Poeciliopsis</taxon>
    </lineage>
</organism>
<feature type="non-terminal residue" evidence="1">
    <location>
        <position position="121"/>
    </location>
</feature>
<proteinExistence type="predicted"/>
<protein>
    <submittedName>
        <fullName evidence="1">PPUP8268</fullName>
    </submittedName>
</protein>
<accession>A0A0S7EL10</accession>
<name>A0A0S7EL10_9TELE</name>
<dbReference type="EMBL" id="GBYX01475737">
    <property type="protein sequence ID" value="JAO05940.1"/>
    <property type="molecule type" value="Transcribed_RNA"/>
</dbReference>
<sequence length="121" mass="14238">MALTCILLYEVQRTPKRFTLHSVIHKLIMESYYFVSNAAVGQFETGVSNLFLSLKCQQVWLKRQQRRLEQDSNQRPIIYWMNCWHHGRPKSPWGPKQNLVWGSSTSANHVDCLHQQSDDHL</sequence>
<dbReference type="AlphaFoldDB" id="A0A0S7EL10"/>
<evidence type="ECO:0000313" key="1">
    <source>
        <dbReference type="EMBL" id="JAO05940.1"/>
    </source>
</evidence>
<gene>
    <name evidence="1" type="primary">PPUP8268</name>
</gene>
<reference evidence="1" key="1">
    <citation type="submission" date="2014-12" db="EMBL/GenBank/DDBJ databases">
        <title>Parallel Evolution in Life History Adaptation Evident in the Tissue-Specific Poeciliopsis prolifica transcriptome.</title>
        <authorList>
            <person name="Jue N.K."/>
            <person name="Foley R.J."/>
            <person name="Obergfell C."/>
            <person name="Reznick D.N."/>
            <person name="O'Neill R.J."/>
            <person name="O'Neill M.J."/>
        </authorList>
    </citation>
    <scope>NUCLEOTIDE SEQUENCE</scope>
</reference>